<gene>
    <name evidence="2" type="ORF">LPTSP3_g33140</name>
</gene>
<organism evidence="2 3">
    <name type="scientific">Leptospira kobayashii</name>
    <dbReference type="NCBI Taxonomy" id="1917830"/>
    <lineage>
        <taxon>Bacteria</taxon>
        <taxon>Pseudomonadati</taxon>
        <taxon>Spirochaetota</taxon>
        <taxon>Spirochaetia</taxon>
        <taxon>Leptospirales</taxon>
        <taxon>Leptospiraceae</taxon>
        <taxon>Leptospira</taxon>
    </lineage>
</organism>
<dbReference type="InterPro" id="IPR039569">
    <property type="entry name" value="FAS1-like_DH_region"/>
</dbReference>
<dbReference type="Gene3D" id="3.10.129.10">
    <property type="entry name" value="Hotdog Thioesterase"/>
    <property type="match status" value="1"/>
</dbReference>
<evidence type="ECO:0000313" key="3">
    <source>
        <dbReference type="Proteomes" id="UP000245263"/>
    </source>
</evidence>
<dbReference type="Pfam" id="PF13452">
    <property type="entry name" value="FAS1_DH_region"/>
    <property type="match status" value="1"/>
</dbReference>
<proteinExistence type="predicted"/>
<dbReference type="InterPro" id="IPR029069">
    <property type="entry name" value="HotDog_dom_sf"/>
</dbReference>
<dbReference type="Proteomes" id="UP000245263">
    <property type="component" value="Chromosome 1"/>
</dbReference>
<accession>A0ABN6KKA6</accession>
<evidence type="ECO:0000313" key="2">
    <source>
        <dbReference type="EMBL" id="BDA80384.1"/>
    </source>
</evidence>
<sequence>MKPMAVSKDIVGKKLDRFEFTVERGKIKEFCLAINEKNPIYFDLEEAKKAGYTDIPAPPTFPTVIQFWGYPKIWNDMADLGIDLSKILHLKEEYTYHKILYPGKVSAQSEISDVKVGRAEIVTFKTTIFDASEDPILSAEMAIFIRKD</sequence>
<dbReference type="RefSeq" id="WP_423241753.1">
    <property type="nucleotide sequence ID" value="NZ_AP025028.1"/>
</dbReference>
<dbReference type="CDD" id="cd03441">
    <property type="entry name" value="R_hydratase_like"/>
    <property type="match status" value="1"/>
</dbReference>
<feature type="domain" description="FAS1-like dehydratase" evidence="1">
    <location>
        <begin position="11"/>
        <end position="137"/>
    </location>
</feature>
<dbReference type="SUPFAM" id="SSF54637">
    <property type="entry name" value="Thioesterase/thiol ester dehydrase-isomerase"/>
    <property type="match status" value="1"/>
</dbReference>
<dbReference type="EMBL" id="AP025028">
    <property type="protein sequence ID" value="BDA80384.1"/>
    <property type="molecule type" value="Genomic_DNA"/>
</dbReference>
<dbReference type="PIRSF" id="PIRSF018072">
    <property type="entry name" value="UCP018072"/>
    <property type="match status" value="1"/>
</dbReference>
<dbReference type="InterPro" id="IPR016709">
    <property type="entry name" value="HadA-like"/>
</dbReference>
<keyword evidence="3" id="KW-1185">Reference proteome</keyword>
<evidence type="ECO:0000259" key="1">
    <source>
        <dbReference type="Pfam" id="PF13452"/>
    </source>
</evidence>
<name>A0ABN6KKA6_9LEPT</name>
<protein>
    <submittedName>
        <fullName evidence="2">Dehydratase</fullName>
    </submittedName>
</protein>
<reference evidence="2 3" key="1">
    <citation type="submission" date="2021-08" db="EMBL/GenBank/DDBJ databases">
        <title>Complete genome sequence of Leptospira kobayashii strain E30.</title>
        <authorList>
            <person name="Nakao R."/>
            <person name="Nakamura S."/>
            <person name="Masuzawa T."/>
            <person name="Koizumi N."/>
        </authorList>
    </citation>
    <scope>NUCLEOTIDE SEQUENCE [LARGE SCALE GENOMIC DNA]</scope>
    <source>
        <strain evidence="2 3">E30</strain>
    </source>
</reference>